<evidence type="ECO:0000256" key="2">
    <source>
        <dbReference type="ARBA" id="ARBA00022803"/>
    </source>
</evidence>
<sequence length="177" mass="20452">MKRVHTFTKYWFLSLFFLLLLSTSADADQNDARLAELFRSLKSTENVSKASVFESKIWHIWMEHHDPEVESAMFQGVEAMKLQQFEQAFGHFSLLIKLAPDYAEGWNKRATVLYLMGRFKESEADVLRTLELEPRHFGALSGQGLIRISLQDWTGAIYFLESALKINPHMHGVIMNL</sequence>
<protein>
    <submittedName>
        <fullName evidence="3">Uncharacterized protein</fullName>
    </submittedName>
</protein>
<dbReference type="InterPro" id="IPR019734">
    <property type="entry name" value="TPR_rpt"/>
</dbReference>
<dbReference type="EMBL" id="UINC01046092">
    <property type="protein sequence ID" value="SVB53671.1"/>
    <property type="molecule type" value="Genomic_DNA"/>
</dbReference>
<dbReference type="SUPFAM" id="SSF48452">
    <property type="entry name" value="TPR-like"/>
    <property type="match status" value="1"/>
</dbReference>
<dbReference type="PANTHER" id="PTHR44858:SF1">
    <property type="entry name" value="UDP-N-ACETYLGLUCOSAMINE--PEPTIDE N-ACETYLGLUCOSAMINYLTRANSFERASE SPINDLY-RELATED"/>
    <property type="match status" value="1"/>
</dbReference>
<dbReference type="InterPro" id="IPR011990">
    <property type="entry name" value="TPR-like_helical_dom_sf"/>
</dbReference>
<accession>A0A382EUN9</accession>
<dbReference type="Gene3D" id="1.25.40.10">
    <property type="entry name" value="Tetratricopeptide repeat domain"/>
    <property type="match status" value="1"/>
</dbReference>
<dbReference type="InterPro" id="IPR050498">
    <property type="entry name" value="Ycf3"/>
</dbReference>
<keyword evidence="1" id="KW-0677">Repeat</keyword>
<reference evidence="3" key="1">
    <citation type="submission" date="2018-05" db="EMBL/GenBank/DDBJ databases">
        <authorList>
            <person name="Lanie J.A."/>
            <person name="Ng W.-L."/>
            <person name="Kazmierczak K.M."/>
            <person name="Andrzejewski T.M."/>
            <person name="Davidsen T.M."/>
            <person name="Wayne K.J."/>
            <person name="Tettelin H."/>
            <person name="Glass J.I."/>
            <person name="Rusch D."/>
            <person name="Podicherti R."/>
            <person name="Tsui H.-C.T."/>
            <person name="Winkler M.E."/>
        </authorList>
    </citation>
    <scope>NUCLEOTIDE SEQUENCE</scope>
</reference>
<evidence type="ECO:0000256" key="1">
    <source>
        <dbReference type="ARBA" id="ARBA00022737"/>
    </source>
</evidence>
<proteinExistence type="predicted"/>
<dbReference type="SMART" id="SM00028">
    <property type="entry name" value="TPR"/>
    <property type="match status" value="3"/>
</dbReference>
<evidence type="ECO:0000313" key="3">
    <source>
        <dbReference type="EMBL" id="SVB53671.1"/>
    </source>
</evidence>
<feature type="non-terminal residue" evidence="3">
    <location>
        <position position="177"/>
    </location>
</feature>
<organism evidence="3">
    <name type="scientific">marine metagenome</name>
    <dbReference type="NCBI Taxonomy" id="408172"/>
    <lineage>
        <taxon>unclassified sequences</taxon>
        <taxon>metagenomes</taxon>
        <taxon>ecological metagenomes</taxon>
    </lineage>
</organism>
<dbReference type="PANTHER" id="PTHR44858">
    <property type="entry name" value="TETRATRICOPEPTIDE REPEAT PROTEIN 6"/>
    <property type="match status" value="1"/>
</dbReference>
<dbReference type="AlphaFoldDB" id="A0A382EUN9"/>
<name>A0A382EUN9_9ZZZZ</name>
<keyword evidence="2" id="KW-0802">TPR repeat</keyword>
<gene>
    <name evidence="3" type="ORF">METZ01_LOCUS206525</name>
</gene>